<feature type="domain" description="IclR-ED" evidence="5">
    <location>
        <begin position="69"/>
        <end position="251"/>
    </location>
</feature>
<dbReference type="InterPro" id="IPR014757">
    <property type="entry name" value="Tscrpt_reg_IclR_C"/>
</dbReference>
<evidence type="ECO:0000313" key="6">
    <source>
        <dbReference type="EMBL" id="EON31741.1"/>
    </source>
</evidence>
<dbReference type="CDD" id="cd00090">
    <property type="entry name" value="HTH_ARSR"/>
    <property type="match status" value="1"/>
</dbReference>
<dbReference type="Proteomes" id="UP000013569">
    <property type="component" value="Unassembled WGS sequence"/>
</dbReference>
<reference evidence="6 7" key="1">
    <citation type="journal article" date="2013" name="Genome Announc.">
        <title>Draft Genome Sequence of a Benzothiophene-Desulfurizing Bacterium, Gordona terrae Strain C-6.</title>
        <authorList>
            <person name="Wang W."/>
            <person name="Ma T."/>
            <person name="Ren Y."/>
            <person name="Li G."/>
        </authorList>
    </citation>
    <scope>NUCLEOTIDE SEQUENCE [LARGE SCALE GENOMIC DNA]</scope>
    <source>
        <strain evidence="6 7">C-6</strain>
    </source>
</reference>
<dbReference type="PROSITE" id="PS51078">
    <property type="entry name" value="ICLR_ED"/>
    <property type="match status" value="1"/>
</dbReference>
<evidence type="ECO:0000259" key="5">
    <source>
        <dbReference type="PROSITE" id="PS51078"/>
    </source>
</evidence>
<dbReference type="SUPFAM" id="SSF46785">
    <property type="entry name" value="Winged helix' DNA-binding domain"/>
    <property type="match status" value="1"/>
</dbReference>
<proteinExistence type="predicted"/>
<name>R7Y6U8_9ACTN</name>
<evidence type="ECO:0000256" key="2">
    <source>
        <dbReference type="ARBA" id="ARBA00023125"/>
    </source>
</evidence>
<dbReference type="InterPro" id="IPR005471">
    <property type="entry name" value="Tscrpt_reg_IclR_N"/>
</dbReference>
<accession>R7Y6U8</accession>
<sequence>MEIERPAGAVDRALQVLELIGTAGSAGITELALELGVHKSTVSRIVSALEARGFVEQVPDGRKYRIGLTVVRLAGSTMATLDMTRCGQDTCDALAATTGETTNLAVLADAQAINVVEAVGASNVALRTWVGQASPAHATSSGKVLLAGLSEEQLRQTFSGGLARFTDRTIADVDDLVDELRTVDRQGWAMAVEELELGLVAIAAPVRDHTGTIVWALSISGPRYRLDPDDAENLVATVVTAAADLSKLFGYRAAGSASAPGIAEKS</sequence>
<keyword evidence="3" id="KW-0804">Transcription</keyword>
<dbReference type="InterPro" id="IPR050707">
    <property type="entry name" value="HTH_MetabolicPath_Reg"/>
</dbReference>
<dbReference type="InterPro" id="IPR011991">
    <property type="entry name" value="ArsR-like_HTH"/>
</dbReference>
<organism evidence="6 7">
    <name type="scientific">Gordonia terrae C-6</name>
    <dbReference type="NCBI Taxonomy" id="1316928"/>
    <lineage>
        <taxon>Bacteria</taxon>
        <taxon>Bacillati</taxon>
        <taxon>Actinomycetota</taxon>
        <taxon>Actinomycetes</taxon>
        <taxon>Mycobacteriales</taxon>
        <taxon>Gordoniaceae</taxon>
        <taxon>Gordonia</taxon>
    </lineage>
</organism>
<dbReference type="InterPro" id="IPR036388">
    <property type="entry name" value="WH-like_DNA-bd_sf"/>
</dbReference>
<evidence type="ECO:0000313" key="7">
    <source>
        <dbReference type="Proteomes" id="UP000013569"/>
    </source>
</evidence>
<dbReference type="GO" id="GO:0003700">
    <property type="term" value="F:DNA-binding transcription factor activity"/>
    <property type="evidence" value="ECO:0007669"/>
    <property type="project" value="TreeGrafter"/>
</dbReference>
<evidence type="ECO:0000256" key="3">
    <source>
        <dbReference type="ARBA" id="ARBA00023163"/>
    </source>
</evidence>
<comment type="caution">
    <text evidence="6">The sequence shown here is derived from an EMBL/GenBank/DDBJ whole genome shotgun (WGS) entry which is preliminary data.</text>
</comment>
<dbReference type="GO" id="GO:0003677">
    <property type="term" value="F:DNA binding"/>
    <property type="evidence" value="ECO:0007669"/>
    <property type="project" value="UniProtKB-KW"/>
</dbReference>
<dbReference type="Pfam" id="PF09339">
    <property type="entry name" value="HTH_IclR"/>
    <property type="match status" value="1"/>
</dbReference>
<dbReference type="PANTHER" id="PTHR30136:SF24">
    <property type="entry name" value="HTH-TYPE TRANSCRIPTIONAL REPRESSOR ALLR"/>
    <property type="match status" value="1"/>
</dbReference>
<dbReference type="Gene3D" id="1.10.10.10">
    <property type="entry name" value="Winged helix-like DNA-binding domain superfamily/Winged helix DNA-binding domain"/>
    <property type="match status" value="1"/>
</dbReference>
<keyword evidence="1" id="KW-0805">Transcription regulation</keyword>
<dbReference type="EMBL" id="AQPW01000020">
    <property type="protein sequence ID" value="EON31741.1"/>
    <property type="molecule type" value="Genomic_DNA"/>
</dbReference>
<evidence type="ECO:0000256" key="1">
    <source>
        <dbReference type="ARBA" id="ARBA00023015"/>
    </source>
</evidence>
<dbReference type="AlphaFoldDB" id="R7Y6U8"/>
<dbReference type="Gene3D" id="3.30.450.40">
    <property type="match status" value="1"/>
</dbReference>
<protein>
    <submittedName>
        <fullName evidence="6">Transcriptional regulator</fullName>
    </submittedName>
</protein>
<dbReference type="InterPro" id="IPR029016">
    <property type="entry name" value="GAF-like_dom_sf"/>
</dbReference>
<dbReference type="GO" id="GO:0045892">
    <property type="term" value="P:negative regulation of DNA-templated transcription"/>
    <property type="evidence" value="ECO:0007669"/>
    <property type="project" value="TreeGrafter"/>
</dbReference>
<dbReference type="PANTHER" id="PTHR30136">
    <property type="entry name" value="HELIX-TURN-HELIX TRANSCRIPTIONAL REGULATOR, ICLR FAMILY"/>
    <property type="match status" value="1"/>
</dbReference>
<dbReference type="Pfam" id="PF01614">
    <property type="entry name" value="IclR_C"/>
    <property type="match status" value="1"/>
</dbReference>
<keyword evidence="2" id="KW-0238">DNA-binding</keyword>
<dbReference type="SUPFAM" id="SSF55781">
    <property type="entry name" value="GAF domain-like"/>
    <property type="match status" value="1"/>
</dbReference>
<feature type="domain" description="HTH iclR-type" evidence="4">
    <location>
        <begin position="7"/>
        <end position="68"/>
    </location>
</feature>
<dbReference type="PROSITE" id="PS51077">
    <property type="entry name" value="HTH_ICLR"/>
    <property type="match status" value="1"/>
</dbReference>
<evidence type="ECO:0000259" key="4">
    <source>
        <dbReference type="PROSITE" id="PS51077"/>
    </source>
</evidence>
<gene>
    <name evidence="6" type="ORF">GTC6_15733</name>
</gene>
<dbReference type="PATRIC" id="fig|1316928.3.peg.3175"/>
<dbReference type="InterPro" id="IPR036390">
    <property type="entry name" value="WH_DNA-bd_sf"/>
</dbReference>
<dbReference type="SMART" id="SM00346">
    <property type="entry name" value="HTH_ICLR"/>
    <property type="match status" value="1"/>
</dbReference>